<keyword evidence="3" id="KW-1185">Reference proteome</keyword>
<dbReference type="EMBL" id="CP074132">
    <property type="protein sequence ID" value="QUX29250.1"/>
    <property type="molecule type" value="Genomic_DNA"/>
</dbReference>
<evidence type="ECO:0000313" key="2">
    <source>
        <dbReference type="EMBL" id="QUX29250.1"/>
    </source>
</evidence>
<evidence type="ECO:0008006" key="4">
    <source>
        <dbReference type="Google" id="ProtNLM"/>
    </source>
</evidence>
<gene>
    <name evidence="2" type="ORF">KGD83_01215</name>
</gene>
<feature type="compositionally biased region" description="Basic and acidic residues" evidence="1">
    <location>
        <begin position="120"/>
        <end position="129"/>
    </location>
</feature>
<proteinExistence type="predicted"/>
<dbReference type="PROSITE" id="PS51257">
    <property type="entry name" value="PROKAR_LIPOPROTEIN"/>
    <property type="match status" value="1"/>
</dbReference>
<name>A0ABX8C4D0_9ACTN</name>
<reference evidence="3" key="1">
    <citation type="submission" date="2021-05" db="EMBL/GenBank/DDBJ databases">
        <title>Direct Submission.</title>
        <authorList>
            <person name="Li K."/>
            <person name="Gao J."/>
        </authorList>
    </citation>
    <scope>NUCLEOTIDE SEQUENCE [LARGE SCALE GENOMIC DNA]</scope>
    <source>
        <strain evidence="3">HDS12</strain>
    </source>
</reference>
<dbReference type="Proteomes" id="UP000678016">
    <property type="component" value="Chromosome"/>
</dbReference>
<dbReference type="RefSeq" id="WP_212642125.1">
    <property type="nucleotide sequence ID" value="NZ_CP074132.1"/>
</dbReference>
<feature type="compositionally biased region" description="Gly residues" evidence="1">
    <location>
        <begin position="24"/>
        <end position="36"/>
    </location>
</feature>
<protein>
    <recommendedName>
        <fullName evidence="4">Secreted protein</fullName>
    </recommendedName>
</protein>
<organism evidence="2 3">
    <name type="scientific">Nocardiopsis akebiae</name>
    <dbReference type="NCBI Taxonomy" id="2831968"/>
    <lineage>
        <taxon>Bacteria</taxon>
        <taxon>Bacillati</taxon>
        <taxon>Actinomycetota</taxon>
        <taxon>Actinomycetes</taxon>
        <taxon>Streptosporangiales</taxon>
        <taxon>Nocardiopsidaceae</taxon>
        <taxon>Nocardiopsis</taxon>
    </lineage>
</organism>
<feature type="region of interest" description="Disordered" evidence="1">
    <location>
        <begin position="120"/>
        <end position="173"/>
    </location>
</feature>
<feature type="region of interest" description="Disordered" evidence="1">
    <location>
        <begin position="24"/>
        <end position="44"/>
    </location>
</feature>
<evidence type="ECO:0000313" key="3">
    <source>
        <dbReference type="Proteomes" id="UP000678016"/>
    </source>
</evidence>
<feature type="compositionally biased region" description="Gly residues" evidence="1">
    <location>
        <begin position="157"/>
        <end position="173"/>
    </location>
</feature>
<sequence>MRVTAGPLVGAALAGLLLTGCGALGGGESGGGGAGAGEETSAEEARLEFAECMRDNGHEMPDPEPDSEGGVSFALPEADKEGFAEALEACEEHLPVDEDAPDQQEVFEQDLKMAECLRENGVDVPDPRPGESLTLPVDPEDDEHTEALTTCSEEVFGEGGGFGGTTGAGGGNS</sequence>
<accession>A0ABX8C4D0</accession>
<evidence type="ECO:0000256" key="1">
    <source>
        <dbReference type="SAM" id="MobiDB-lite"/>
    </source>
</evidence>